<dbReference type="InterPro" id="IPR001387">
    <property type="entry name" value="Cro/C1-type_HTH"/>
</dbReference>
<feature type="domain" description="Sin" evidence="2">
    <location>
        <begin position="61"/>
        <end position="99"/>
    </location>
</feature>
<dbReference type="EMBL" id="FNDK01000010">
    <property type="protein sequence ID" value="SDH74603.1"/>
    <property type="molecule type" value="Genomic_DNA"/>
</dbReference>
<dbReference type="Proteomes" id="UP000199163">
    <property type="component" value="Unassembled WGS sequence"/>
</dbReference>
<organism evidence="3 4">
    <name type="scientific">Alteribacillus persepolensis</name>
    <dbReference type="NCBI Taxonomy" id="568899"/>
    <lineage>
        <taxon>Bacteria</taxon>
        <taxon>Bacillati</taxon>
        <taxon>Bacillota</taxon>
        <taxon>Bacilli</taxon>
        <taxon>Bacillales</taxon>
        <taxon>Bacillaceae</taxon>
        <taxon>Alteribacillus</taxon>
    </lineage>
</organism>
<proteinExistence type="predicted"/>
<sequence length="105" mass="12483">MIGQRIMHYRYVRDMSLQELANKAEMSLLYLQRVEQNIYPYLSVQYVERVAEVLQIPVENLINTPSHDTLESEWMDVVIEAMESGISKESFRQFIQENKEKNNEI</sequence>
<reference evidence="3 4" key="1">
    <citation type="submission" date="2016-10" db="EMBL/GenBank/DDBJ databases">
        <authorList>
            <person name="de Groot N.N."/>
        </authorList>
    </citation>
    <scope>NUCLEOTIDE SEQUENCE [LARGE SCALE GENOMIC DNA]</scope>
    <source>
        <strain evidence="3 4">DSM 21632</strain>
    </source>
</reference>
<dbReference type="GO" id="GO:0003677">
    <property type="term" value="F:DNA binding"/>
    <property type="evidence" value="ECO:0007669"/>
    <property type="project" value="InterPro"/>
</dbReference>
<dbReference type="RefSeq" id="WP_091273503.1">
    <property type="nucleotide sequence ID" value="NZ_FNDK01000010.1"/>
</dbReference>
<dbReference type="PROSITE" id="PS51500">
    <property type="entry name" value="SIN"/>
    <property type="match status" value="1"/>
</dbReference>
<name>A0A1G8EXG5_9BACI</name>
<evidence type="ECO:0000259" key="1">
    <source>
        <dbReference type="PROSITE" id="PS50943"/>
    </source>
</evidence>
<dbReference type="PROSITE" id="PS50943">
    <property type="entry name" value="HTH_CROC1"/>
    <property type="match status" value="1"/>
</dbReference>
<dbReference type="InterPro" id="IPR010981">
    <property type="entry name" value="SinR/SinI_dimer_dom"/>
</dbReference>
<keyword evidence="4" id="KW-1185">Reference proteome</keyword>
<gene>
    <name evidence="3" type="ORF">SAMN05192534_110110</name>
</gene>
<dbReference type="STRING" id="568899.SAMN05192534_110110"/>
<dbReference type="Pfam" id="PF08671">
    <property type="entry name" value="SinI"/>
    <property type="match status" value="1"/>
</dbReference>
<dbReference type="GO" id="GO:0046983">
    <property type="term" value="F:protein dimerization activity"/>
    <property type="evidence" value="ECO:0007669"/>
    <property type="project" value="InterPro"/>
</dbReference>
<dbReference type="GO" id="GO:0006355">
    <property type="term" value="P:regulation of DNA-templated transcription"/>
    <property type="evidence" value="ECO:0007669"/>
    <property type="project" value="InterPro"/>
</dbReference>
<evidence type="ECO:0000313" key="3">
    <source>
        <dbReference type="EMBL" id="SDH74603.1"/>
    </source>
</evidence>
<dbReference type="SUPFAM" id="SSF47413">
    <property type="entry name" value="lambda repressor-like DNA-binding domains"/>
    <property type="match status" value="1"/>
</dbReference>
<dbReference type="InterPro" id="IPR036281">
    <property type="entry name" value="SinR/SinI_dimer_dom_sf"/>
</dbReference>
<dbReference type="AlphaFoldDB" id="A0A1G8EXG5"/>
<accession>A0A1G8EXG5</accession>
<evidence type="ECO:0000259" key="2">
    <source>
        <dbReference type="PROSITE" id="PS51500"/>
    </source>
</evidence>
<dbReference type="OrthoDB" id="2969786at2"/>
<evidence type="ECO:0000313" key="4">
    <source>
        <dbReference type="Proteomes" id="UP000199163"/>
    </source>
</evidence>
<dbReference type="Gene3D" id="1.10.260.40">
    <property type="entry name" value="lambda repressor-like DNA-binding domains"/>
    <property type="match status" value="1"/>
</dbReference>
<dbReference type="SUPFAM" id="SSF47406">
    <property type="entry name" value="SinR repressor dimerisation domain-like"/>
    <property type="match status" value="1"/>
</dbReference>
<dbReference type="InterPro" id="IPR010982">
    <property type="entry name" value="Lambda_DNA-bd_dom_sf"/>
</dbReference>
<feature type="domain" description="HTH cro/C1-type" evidence="1">
    <location>
        <begin position="13"/>
        <end position="61"/>
    </location>
</feature>
<protein>
    <submittedName>
        <fullName evidence="3">XRE family transcriptional regulator, master regulator for biofilm formation</fullName>
    </submittedName>
</protein>